<dbReference type="OrthoDB" id="5783963at2759"/>
<dbReference type="InterPro" id="IPR036452">
    <property type="entry name" value="Ribo_hydro-like"/>
</dbReference>
<dbReference type="EMBL" id="KZ678406">
    <property type="protein sequence ID" value="PSR92400.1"/>
    <property type="molecule type" value="Genomic_DNA"/>
</dbReference>
<dbReference type="STRING" id="2025994.A0A2T3ADM2"/>
<gene>
    <name evidence="5" type="ORF">BD289DRAFT_178576</name>
</gene>
<dbReference type="GO" id="GO:0006152">
    <property type="term" value="P:purine nucleoside catabolic process"/>
    <property type="evidence" value="ECO:0007669"/>
    <property type="project" value="TreeGrafter"/>
</dbReference>
<dbReference type="InterPro" id="IPR023186">
    <property type="entry name" value="IUNH"/>
</dbReference>
<dbReference type="InParanoid" id="A0A2T3ADM2"/>
<dbReference type="Pfam" id="PF01156">
    <property type="entry name" value="IU_nuc_hydro"/>
    <property type="match status" value="1"/>
</dbReference>
<dbReference type="PANTHER" id="PTHR12304">
    <property type="entry name" value="INOSINE-URIDINE PREFERRING NUCLEOSIDE HYDROLASE"/>
    <property type="match status" value="1"/>
</dbReference>
<accession>A0A2T3ADM2</accession>
<name>A0A2T3ADM2_9PEZI</name>
<comment type="similarity">
    <text evidence="1">Belongs to the IUNH family.</text>
</comment>
<evidence type="ECO:0000256" key="3">
    <source>
        <dbReference type="ARBA" id="ARBA00023295"/>
    </source>
</evidence>
<dbReference type="GO" id="GO:0008477">
    <property type="term" value="F:purine nucleosidase activity"/>
    <property type="evidence" value="ECO:0007669"/>
    <property type="project" value="TreeGrafter"/>
</dbReference>
<feature type="domain" description="Inosine/uridine-preferring nucleoside hydrolase" evidence="4">
    <location>
        <begin position="7"/>
        <end position="381"/>
    </location>
</feature>
<dbReference type="SUPFAM" id="SSF53590">
    <property type="entry name" value="Nucleoside hydrolase"/>
    <property type="match status" value="1"/>
</dbReference>
<evidence type="ECO:0000256" key="1">
    <source>
        <dbReference type="ARBA" id="ARBA00009176"/>
    </source>
</evidence>
<proteinExistence type="inferred from homology"/>
<keyword evidence="2 5" id="KW-0378">Hydrolase</keyword>
<evidence type="ECO:0000256" key="2">
    <source>
        <dbReference type="ARBA" id="ARBA00022801"/>
    </source>
</evidence>
<dbReference type="PANTHER" id="PTHR12304:SF56">
    <property type="entry name" value="HYDROLASE, PUTATIVE (AFU_ORTHOLOGUE AFUA_1G11790)-RELATED"/>
    <property type="match status" value="1"/>
</dbReference>
<sequence length="440" mass="48373">MAPKNRIIIDTDPGVDDIIALLLALTARPDELDVAMISVTYGNVPLQSCLRNVVAMFHVLEKENAWRKEVGKPEGFPALKHSKPIVAVGAEHPLQDEILQADYFHGADGLHGVHEAHPDLSPADTWKSLFDQDGTSGTSELAEPPSYSSYFTPSKLPAHKEILRILKESPEDTVTIVAVGPLTNVAIAAAEDPEAFLRVKELVVMGGAVHLPGNITPTAEFNCYADTIAAARVYSLTSPKPSSTMPLATEGKTSLAPYPSKLSKQLTLSLFPLDITTLHVLGKQYFAAQIQPQIDAGSPLARWMGTFMFGAYNTIANIVDDHVNPGFDLNDPLCVWYMLTRDDPLWKAVPQPEDIRIETAGHWALGMHVIDRRNIKKPEATERGVIKTNPEDPMEAVEFDEGLGDHLSWMDPTKGNRINRIIGSPGEEYFSEVLMQRLFE</sequence>
<evidence type="ECO:0000313" key="6">
    <source>
        <dbReference type="Proteomes" id="UP000241462"/>
    </source>
</evidence>
<dbReference type="Gene3D" id="3.90.245.10">
    <property type="entry name" value="Ribonucleoside hydrolase-like"/>
    <property type="match status" value="1"/>
</dbReference>
<reference evidence="5 6" key="1">
    <citation type="journal article" date="2018" name="Mycol. Prog.">
        <title>Coniella lustricola, a new species from submerged detritus.</title>
        <authorList>
            <person name="Raudabaugh D.B."/>
            <person name="Iturriaga T."/>
            <person name="Carver A."/>
            <person name="Mondo S."/>
            <person name="Pangilinan J."/>
            <person name="Lipzen A."/>
            <person name="He G."/>
            <person name="Amirebrahimi M."/>
            <person name="Grigoriev I.V."/>
            <person name="Miller A.N."/>
        </authorList>
    </citation>
    <scope>NUCLEOTIDE SEQUENCE [LARGE SCALE GENOMIC DNA]</scope>
    <source>
        <strain evidence="5 6">B22-T-1</strain>
    </source>
</reference>
<dbReference type="AlphaFoldDB" id="A0A2T3ADM2"/>
<dbReference type="GO" id="GO:0005829">
    <property type="term" value="C:cytosol"/>
    <property type="evidence" value="ECO:0007669"/>
    <property type="project" value="TreeGrafter"/>
</dbReference>
<keyword evidence="3" id="KW-0326">Glycosidase</keyword>
<organism evidence="5 6">
    <name type="scientific">Coniella lustricola</name>
    <dbReference type="NCBI Taxonomy" id="2025994"/>
    <lineage>
        <taxon>Eukaryota</taxon>
        <taxon>Fungi</taxon>
        <taxon>Dikarya</taxon>
        <taxon>Ascomycota</taxon>
        <taxon>Pezizomycotina</taxon>
        <taxon>Sordariomycetes</taxon>
        <taxon>Sordariomycetidae</taxon>
        <taxon>Diaporthales</taxon>
        <taxon>Schizoparmaceae</taxon>
        <taxon>Coniella</taxon>
    </lineage>
</organism>
<dbReference type="Proteomes" id="UP000241462">
    <property type="component" value="Unassembled WGS sequence"/>
</dbReference>
<evidence type="ECO:0000313" key="5">
    <source>
        <dbReference type="EMBL" id="PSR92400.1"/>
    </source>
</evidence>
<keyword evidence="6" id="KW-1185">Reference proteome</keyword>
<protein>
    <submittedName>
        <fullName evidence="5">Inosine/uridine-preferring nucleoside hydrolase domain-containing protein</fullName>
    </submittedName>
</protein>
<evidence type="ECO:0000259" key="4">
    <source>
        <dbReference type="Pfam" id="PF01156"/>
    </source>
</evidence>
<dbReference type="InterPro" id="IPR001910">
    <property type="entry name" value="Inosine/uridine_hydrolase_dom"/>
</dbReference>